<evidence type="ECO:0000313" key="2">
    <source>
        <dbReference type="EMBL" id="QNP74818.1"/>
    </source>
</evidence>
<dbReference type="RefSeq" id="WP_187751742.1">
    <property type="nucleotide sequence ID" value="NZ_CP060828.1"/>
</dbReference>
<proteinExistence type="predicted"/>
<evidence type="ECO:0000256" key="1">
    <source>
        <dbReference type="SAM" id="MobiDB-lite"/>
    </source>
</evidence>
<keyword evidence="3" id="KW-1185">Reference proteome</keyword>
<organism evidence="2 3">
    <name type="scientific">Streptomyces roseirectus</name>
    <dbReference type="NCBI Taxonomy" id="2768066"/>
    <lineage>
        <taxon>Bacteria</taxon>
        <taxon>Bacillati</taxon>
        <taxon>Actinomycetota</taxon>
        <taxon>Actinomycetes</taxon>
        <taxon>Kitasatosporales</taxon>
        <taxon>Streptomycetaceae</taxon>
        <taxon>Streptomyces</taxon>
    </lineage>
</organism>
<reference evidence="2 3" key="1">
    <citation type="submission" date="2020-08" db="EMBL/GenBank/DDBJ databases">
        <title>A novel species.</title>
        <authorList>
            <person name="Gao J."/>
        </authorList>
    </citation>
    <scope>NUCLEOTIDE SEQUENCE [LARGE SCALE GENOMIC DNA]</scope>
    <source>
        <strain evidence="2 3">CRXT-G-22</strain>
    </source>
</reference>
<evidence type="ECO:0000313" key="3">
    <source>
        <dbReference type="Proteomes" id="UP000516052"/>
    </source>
</evidence>
<accession>A0A7H0IPV2</accession>
<sequence length="117" mass="12667">MDLGQVERTLGGAPIDGRRAHGWAAFELGAALTGADPGTLLRLVAPMDEVLARFTDPGTWRTRPGSRAPPTAVRPRHRPGGSRCLWTTPATTAPRRRRILAQRAGVVLGAQNTRRIR</sequence>
<gene>
    <name evidence="2" type="ORF">IAG44_38800</name>
</gene>
<dbReference type="KEGG" id="sroi:IAG44_38800"/>
<dbReference type="Proteomes" id="UP000516052">
    <property type="component" value="Chromosome"/>
</dbReference>
<dbReference type="EMBL" id="CP060828">
    <property type="protein sequence ID" value="QNP74818.1"/>
    <property type="molecule type" value="Genomic_DNA"/>
</dbReference>
<protein>
    <submittedName>
        <fullName evidence="2">Uncharacterized protein</fullName>
    </submittedName>
</protein>
<feature type="region of interest" description="Disordered" evidence="1">
    <location>
        <begin position="56"/>
        <end position="90"/>
    </location>
</feature>
<name>A0A7H0IPV2_9ACTN</name>
<dbReference type="AlphaFoldDB" id="A0A7H0IPV2"/>